<dbReference type="STRING" id="641238.SAMN04490244_108198"/>
<accession>A0A1H9VYB6</accession>
<name>A0A1H9VYB6_9RHOB</name>
<feature type="non-terminal residue" evidence="1">
    <location>
        <position position="241"/>
    </location>
</feature>
<dbReference type="RefSeq" id="WP_092694887.1">
    <property type="nucleotide sequence ID" value="NZ_FOGU01000008.1"/>
</dbReference>
<reference evidence="1 2" key="1">
    <citation type="submission" date="2016-10" db="EMBL/GenBank/DDBJ databases">
        <authorList>
            <person name="de Groot N.N."/>
        </authorList>
    </citation>
    <scope>NUCLEOTIDE SEQUENCE [LARGE SCALE GENOMIC DNA]</scope>
    <source>
        <strain evidence="1 2">DSM 23042</strain>
    </source>
</reference>
<evidence type="ECO:0000313" key="2">
    <source>
        <dbReference type="Proteomes" id="UP000198885"/>
    </source>
</evidence>
<dbReference type="OrthoDB" id="9778880at2"/>
<dbReference type="Gene3D" id="3.20.20.70">
    <property type="entry name" value="Aldolase class I"/>
    <property type="match status" value="1"/>
</dbReference>
<protein>
    <submittedName>
        <fullName evidence="1">Dihydrodipicolinate synthase/N-acetylneuraminate lyase</fullName>
    </submittedName>
</protein>
<organism evidence="1 2">
    <name type="scientific">Tranquillimonas rosea</name>
    <dbReference type="NCBI Taxonomy" id="641238"/>
    <lineage>
        <taxon>Bacteria</taxon>
        <taxon>Pseudomonadati</taxon>
        <taxon>Pseudomonadota</taxon>
        <taxon>Alphaproteobacteria</taxon>
        <taxon>Rhodobacterales</taxon>
        <taxon>Roseobacteraceae</taxon>
        <taxon>Tranquillimonas</taxon>
    </lineage>
</organism>
<dbReference type="SUPFAM" id="SSF51569">
    <property type="entry name" value="Aldolase"/>
    <property type="match status" value="1"/>
</dbReference>
<evidence type="ECO:0000313" key="1">
    <source>
        <dbReference type="EMBL" id="SES26519.1"/>
    </source>
</evidence>
<dbReference type="AlphaFoldDB" id="A0A1H9VYB6"/>
<keyword evidence="2" id="KW-1185">Reference proteome</keyword>
<dbReference type="InterPro" id="IPR013785">
    <property type="entry name" value="Aldolase_TIM"/>
</dbReference>
<keyword evidence="1" id="KW-0456">Lyase</keyword>
<dbReference type="EMBL" id="FOGU01000008">
    <property type="protein sequence ID" value="SES26519.1"/>
    <property type="molecule type" value="Genomic_DNA"/>
</dbReference>
<proteinExistence type="predicted"/>
<dbReference type="GO" id="GO:0016829">
    <property type="term" value="F:lyase activity"/>
    <property type="evidence" value="ECO:0007669"/>
    <property type="project" value="UniProtKB-KW"/>
</dbReference>
<gene>
    <name evidence="1" type="ORF">SAMN04490244_108198</name>
</gene>
<sequence length="241" mass="25246">MTETPRLSPEDYARSVVAVPPLALDDDGHFAADANRRVLSHIADGGISTVLYGGNANIYHFGAGLFREALEGVFAVCPENLDILFSIGPDFGKAMDQAEDLKDVGIKNALLLPMAFPSDSAGIVAGARQLAEKLGFGLVLYIKRDAYLAPEALQTLIGEGTVSYVKYAVERGDPAQDPYLDVILDAVGVDKVASGMGETPIADHIGGRGMSTFTSGAVCIAPAASNALLSLYRAGRTDEAA</sequence>
<dbReference type="Proteomes" id="UP000198885">
    <property type="component" value="Unassembled WGS sequence"/>
</dbReference>